<dbReference type="SUPFAM" id="SSF55874">
    <property type="entry name" value="ATPase domain of HSP90 chaperone/DNA topoisomerase II/histidine kinase"/>
    <property type="match status" value="1"/>
</dbReference>
<evidence type="ECO:0000256" key="5">
    <source>
        <dbReference type="ARBA" id="ARBA00022840"/>
    </source>
</evidence>
<sequence length="214" mass="24068">MHSFDIQVVKPQREVRACASRYIGETNNGAGLHNMAFWIIDRAIEEARTGGERNIFITIHEDNSVAVRHYGHIVVNSFLQEEGTLAVEATLTQFCAGVKQPLFVVNVLSQKLDIEIHYAGRVYRQSYENGEPKTPLMLSACGEKTGTMIRFWPAREIFTHVVDFDFATLATRLHESSRLNPDVALFLQDRRVGKEAHFCGISNNALPLAKSLSH</sequence>
<evidence type="ECO:0000256" key="1">
    <source>
        <dbReference type="ARBA" id="ARBA00000185"/>
    </source>
</evidence>
<evidence type="ECO:0000256" key="6">
    <source>
        <dbReference type="ARBA" id="ARBA00023029"/>
    </source>
</evidence>
<keyword evidence="10" id="KW-1185">Reference proteome</keyword>
<keyword evidence="7" id="KW-0238">DNA-binding</keyword>
<proteinExistence type="inferred from homology"/>
<accession>A0ABR8TDB7</accession>
<keyword evidence="6" id="KW-0799">Topoisomerase</keyword>
<dbReference type="InterPro" id="IPR036890">
    <property type="entry name" value="HATPase_C_sf"/>
</dbReference>
<dbReference type="Gene3D" id="3.30.565.10">
    <property type="entry name" value="Histidine kinase-like ATPase, C-terminal domain"/>
    <property type="match status" value="1"/>
</dbReference>
<dbReference type="EMBL" id="JACSQI010000006">
    <property type="protein sequence ID" value="MBD7973736.1"/>
    <property type="molecule type" value="Genomic_DNA"/>
</dbReference>
<evidence type="ECO:0000256" key="2">
    <source>
        <dbReference type="ARBA" id="ARBA00010708"/>
    </source>
</evidence>
<evidence type="ECO:0000313" key="10">
    <source>
        <dbReference type="Proteomes" id="UP000605603"/>
    </source>
</evidence>
<dbReference type="PANTHER" id="PTHR45866:SF1">
    <property type="entry name" value="DNA GYRASE SUBUNIT B, MITOCHONDRIAL"/>
    <property type="match status" value="1"/>
</dbReference>
<keyword evidence="4" id="KW-0547">Nucleotide-binding</keyword>
<keyword evidence="8" id="KW-0413">Isomerase</keyword>
<comment type="similarity">
    <text evidence="2">Belongs to the type II topoisomerase GyrB family.</text>
</comment>
<dbReference type="Proteomes" id="UP000605603">
    <property type="component" value="Unassembled WGS sequence"/>
</dbReference>
<evidence type="ECO:0000256" key="7">
    <source>
        <dbReference type="ARBA" id="ARBA00023125"/>
    </source>
</evidence>
<evidence type="ECO:0000256" key="3">
    <source>
        <dbReference type="ARBA" id="ARBA00012895"/>
    </source>
</evidence>
<keyword evidence="5" id="KW-0067">ATP-binding</keyword>
<comment type="catalytic activity">
    <reaction evidence="1">
        <text>ATP-dependent breakage, passage and rejoining of double-stranded DNA.</text>
        <dbReference type="EC" id="5.6.2.2"/>
    </reaction>
</comment>
<dbReference type="PANTHER" id="PTHR45866">
    <property type="entry name" value="DNA GYRASE/TOPOISOMERASE SUBUNIT B"/>
    <property type="match status" value="1"/>
</dbReference>
<evidence type="ECO:0000313" key="9">
    <source>
        <dbReference type="EMBL" id="MBD7973736.1"/>
    </source>
</evidence>
<organism evidence="9 10">
    <name type="scientific">Escherichia whittamii</name>
    <dbReference type="NCBI Taxonomy" id="2762229"/>
    <lineage>
        <taxon>Bacteria</taxon>
        <taxon>Pseudomonadati</taxon>
        <taxon>Pseudomonadota</taxon>
        <taxon>Gammaproteobacteria</taxon>
        <taxon>Enterobacterales</taxon>
        <taxon>Enterobacteriaceae</taxon>
        <taxon>Escherichia</taxon>
    </lineage>
</organism>
<evidence type="ECO:0000256" key="4">
    <source>
        <dbReference type="ARBA" id="ARBA00022741"/>
    </source>
</evidence>
<protein>
    <recommendedName>
        <fullName evidence="3">DNA topoisomerase (ATP-hydrolyzing)</fullName>
        <ecNumber evidence="3">5.6.2.2</ecNumber>
    </recommendedName>
</protein>
<dbReference type="EC" id="5.6.2.2" evidence="3"/>
<dbReference type="RefSeq" id="WP_064525950.1">
    <property type="nucleotide sequence ID" value="NZ_JACSQI010000006.1"/>
</dbReference>
<comment type="caution">
    <text evidence="9">The sequence shown here is derived from an EMBL/GenBank/DDBJ whole genome shotgun (WGS) entry which is preliminary data.</text>
</comment>
<reference evidence="9 10" key="1">
    <citation type="submission" date="2020-08" db="EMBL/GenBank/DDBJ databases">
        <title>A Genomic Blueprint of the Chicken Gut Microbiome.</title>
        <authorList>
            <person name="Gilroy R."/>
            <person name="Ravi A."/>
            <person name="Getino M."/>
            <person name="Pursley I."/>
            <person name="Horton D.L."/>
            <person name="Alikhan N.-F."/>
            <person name="Baker D."/>
            <person name="Gharbi K."/>
            <person name="Hall N."/>
            <person name="Watson M."/>
            <person name="Adriaenssens E.M."/>
            <person name="Foster-Nyarko E."/>
            <person name="Jarju S."/>
            <person name="Secka A."/>
            <person name="Antonio M."/>
            <person name="Oren A."/>
            <person name="Chaudhuri R."/>
            <person name="La Ragione R.M."/>
            <person name="Hildebrand F."/>
            <person name="Pallen M.J."/>
        </authorList>
    </citation>
    <scope>NUCLEOTIDE SEQUENCE [LARGE SCALE GENOMIC DNA]</scope>
    <source>
        <strain evidence="9 10">Sa2BVA5</strain>
    </source>
</reference>
<name>A0ABR8TDB7_9ESCH</name>
<evidence type="ECO:0000256" key="8">
    <source>
        <dbReference type="ARBA" id="ARBA00023235"/>
    </source>
</evidence>
<gene>
    <name evidence="9" type="ORF">H9644_11930</name>
</gene>